<protein>
    <submittedName>
        <fullName evidence="2">Uncharacterized protein</fullName>
    </submittedName>
</protein>
<gene>
    <name evidence="2" type="ORF">CUD01_28610</name>
</gene>
<dbReference type="Proteomes" id="UP000315842">
    <property type="component" value="Unassembled WGS sequence"/>
</dbReference>
<keyword evidence="3" id="KW-1185">Reference proteome</keyword>
<sequence length="92" mass="10525">MVVVRARPEQAEADESAPHLQHRAARDEPPARRGRVRLIHLWSSSSSGVVIKERRPVDPAVETLPERRVPHIVPPGITRRQAVRPVGWYRFQ</sequence>
<dbReference type="EMBL" id="BJLP01000060">
    <property type="protein sequence ID" value="GEA82417.1"/>
    <property type="molecule type" value="Genomic_DNA"/>
</dbReference>
<organism evidence="2 3">
    <name type="scientific">Cellulomonas uda</name>
    <dbReference type="NCBI Taxonomy" id="1714"/>
    <lineage>
        <taxon>Bacteria</taxon>
        <taxon>Bacillati</taxon>
        <taxon>Actinomycetota</taxon>
        <taxon>Actinomycetes</taxon>
        <taxon>Micrococcales</taxon>
        <taxon>Cellulomonadaceae</taxon>
        <taxon>Cellulomonas</taxon>
    </lineage>
</organism>
<dbReference type="AlphaFoldDB" id="A0A4Y3KEH9"/>
<evidence type="ECO:0000256" key="1">
    <source>
        <dbReference type="SAM" id="MobiDB-lite"/>
    </source>
</evidence>
<reference evidence="2 3" key="1">
    <citation type="submission" date="2019-06" db="EMBL/GenBank/DDBJ databases">
        <title>Whole genome shotgun sequence of Cellulomonas uda NBRC 3747.</title>
        <authorList>
            <person name="Hosoyama A."/>
            <person name="Uohara A."/>
            <person name="Ohji S."/>
            <person name="Ichikawa N."/>
        </authorList>
    </citation>
    <scope>NUCLEOTIDE SEQUENCE [LARGE SCALE GENOMIC DNA]</scope>
    <source>
        <strain evidence="2 3">NBRC 3747</strain>
    </source>
</reference>
<evidence type="ECO:0000313" key="3">
    <source>
        <dbReference type="Proteomes" id="UP000315842"/>
    </source>
</evidence>
<name>A0A4Y3KEH9_CELUD</name>
<feature type="region of interest" description="Disordered" evidence="1">
    <location>
        <begin position="1"/>
        <end position="32"/>
    </location>
</feature>
<proteinExistence type="predicted"/>
<evidence type="ECO:0000313" key="2">
    <source>
        <dbReference type="EMBL" id="GEA82417.1"/>
    </source>
</evidence>
<accession>A0A4Y3KEH9</accession>
<feature type="compositionally biased region" description="Basic and acidic residues" evidence="1">
    <location>
        <begin position="1"/>
        <end position="10"/>
    </location>
</feature>
<comment type="caution">
    <text evidence="2">The sequence shown here is derived from an EMBL/GenBank/DDBJ whole genome shotgun (WGS) entry which is preliminary data.</text>
</comment>